<dbReference type="Proteomes" id="UP001057291">
    <property type="component" value="Unassembled WGS sequence"/>
</dbReference>
<keyword evidence="1" id="KW-0812">Transmembrane</keyword>
<dbReference type="Pfam" id="PF01546">
    <property type="entry name" value="Peptidase_M20"/>
    <property type="match status" value="1"/>
</dbReference>
<reference evidence="2" key="1">
    <citation type="journal article" date="2023" name="Int. J. Syst. Evol. Microbiol.">
        <title>Collibacillus ludicampi gen. nov., sp. nov., a new soil bacterium of the family Alicyclobacillaceae.</title>
        <authorList>
            <person name="Jojima T."/>
            <person name="Ioku Y."/>
            <person name="Fukuta Y."/>
            <person name="Shirasaka N."/>
            <person name="Matsumura Y."/>
            <person name="Mori M."/>
        </authorList>
    </citation>
    <scope>NUCLEOTIDE SEQUENCE</scope>
    <source>
        <strain evidence="2">TP075</strain>
    </source>
</reference>
<protein>
    <recommendedName>
        <fullName evidence="4">Amidohydrolase</fullName>
    </recommendedName>
</protein>
<comment type="caution">
    <text evidence="2">The sequence shown here is derived from an EMBL/GenBank/DDBJ whole genome shotgun (WGS) entry which is preliminary data.</text>
</comment>
<proteinExistence type="predicted"/>
<dbReference type="RefSeq" id="WP_282201121.1">
    <property type="nucleotide sequence ID" value="NZ_BOQE01000001.1"/>
</dbReference>
<accession>A0AAV4LKG4</accession>
<dbReference type="EMBL" id="BOQE01000001">
    <property type="protein sequence ID" value="GIM48226.1"/>
    <property type="molecule type" value="Genomic_DNA"/>
</dbReference>
<evidence type="ECO:0000256" key="1">
    <source>
        <dbReference type="SAM" id="Phobius"/>
    </source>
</evidence>
<dbReference type="PANTHER" id="PTHR30575:SF3">
    <property type="entry name" value="PEPTIDASE M20 DIMERISATION DOMAIN-CONTAINING PROTEIN"/>
    <property type="match status" value="1"/>
</dbReference>
<keyword evidence="1" id="KW-0472">Membrane</keyword>
<gene>
    <name evidence="2" type="ORF">DNHGIG_37750</name>
</gene>
<dbReference type="GO" id="GO:0071713">
    <property type="term" value="F:para-aminobenzoyl-glutamate hydrolase activity"/>
    <property type="evidence" value="ECO:0007669"/>
    <property type="project" value="TreeGrafter"/>
</dbReference>
<dbReference type="AlphaFoldDB" id="A0AAV4LKG4"/>
<feature type="transmembrane region" description="Helical" evidence="1">
    <location>
        <begin position="354"/>
        <end position="378"/>
    </location>
</feature>
<dbReference type="GO" id="GO:0016805">
    <property type="term" value="F:dipeptidase activity"/>
    <property type="evidence" value="ECO:0007669"/>
    <property type="project" value="TreeGrafter"/>
</dbReference>
<dbReference type="Gene3D" id="3.40.630.10">
    <property type="entry name" value="Zn peptidases"/>
    <property type="match status" value="1"/>
</dbReference>
<evidence type="ECO:0000313" key="2">
    <source>
        <dbReference type="EMBL" id="GIM48226.1"/>
    </source>
</evidence>
<dbReference type="GO" id="GO:0046657">
    <property type="term" value="P:folic acid catabolic process"/>
    <property type="evidence" value="ECO:0007669"/>
    <property type="project" value="TreeGrafter"/>
</dbReference>
<dbReference type="SUPFAM" id="SSF53187">
    <property type="entry name" value="Zn-dependent exopeptidases"/>
    <property type="match status" value="1"/>
</dbReference>
<name>A0AAV4LKG4_9BACL</name>
<keyword evidence="1" id="KW-1133">Transmembrane helix</keyword>
<sequence>MVTTNWKEHLWLEVENRGHEIIRLAEQFQNTPETGFSEFQTSRMLADYFKHIPNLDVKWGIAVTGVAASLYTGRPGPRIAVTADLDGLENGHLCGHHMQISTMAATAMILANCGIMHWAGGEVRFLACPAEEYEESEYRKKLLLERRIMDWSGKLDFLQRGLFDDIDAVISVHLADDLPERRVIVGFQTEGFWLLRLICEYQGSRFRAWCQIHQHLQEWIRLVQADGQRRVVLSEKGGDGAIEIVLYIFETSYDEVIQERLIQQLRNSIRQVFFRFHIEKENGYAPFSQDSVLTDLASQQITRLLGKDAVMIRPVIQGATDLGNVARRIPTIQPLIGGTRGHTHSQSFHVVDKWMAYIFPVKLMIGMIIDILFGKYLLTNRKTVK</sequence>
<dbReference type="InterPro" id="IPR052030">
    <property type="entry name" value="Peptidase_M20/M20A_hydrolases"/>
</dbReference>
<dbReference type="GO" id="GO:0005737">
    <property type="term" value="C:cytoplasm"/>
    <property type="evidence" value="ECO:0007669"/>
    <property type="project" value="TreeGrafter"/>
</dbReference>
<dbReference type="PANTHER" id="PTHR30575">
    <property type="entry name" value="PEPTIDASE M20"/>
    <property type="match status" value="1"/>
</dbReference>
<evidence type="ECO:0000313" key="3">
    <source>
        <dbReference type="Proteomes" id="UP001057291"/>
    </source>
</evidence>
<dbReference type="InterPro" id="IPR002933">
    <property type="entry name" value="Peptidase_M20"/>
</dbReference>
<keyword evidence="3" id="KW-1185">Reference proteome</keyword>
<organism evidence="2 3">
    <name type="scientific">Collibacillus ludicampi</name>
    <dbReference type="NCBI Taxonomy" id="2771369"/>
    <lineage>
        <taxon>Bacteria</taxon>
        <taxon>Bacillati</taxon>
        <taxon>Bacillota</taxon>
        <taxon>Bacilli</taxon>
        <taxon>Bacillales</taxon>
        <taxon>Alicyclobacillaceae</taxon>
        <taxon>Collibacillus</taxon>
    </lineage>
</organism>
<evidence type="ECO:0008006" key="4">
    <source>
        <dbReference type="Google" id="ProtNLM"/>
    </source>
</evidence>